<evidence type="ECO:0000259" key="5">
    <source>
        <dbReference type="Pfam" id="PF05175"/>
    </source>
</evidence>
<dbReference type="GO" id="GO:0008276">
    <property type="term" value="F:protein methyltransferase activity"/>
    <property type="evidence" value="ECO:0007669"/>
    <property type="project" value="TreeGrafter"/>
</dbReference>
<dbReference type="InterPro" id="IPR055487">
    <property type="entry name" value="DUF7059"/>
</dbReference>
<dbReference type="GO" id="GO:0008170">
    <property type="term" value="F:N-methyltransferase activity"/>
    <property type="evidence" value="ECO:0007669"/>
    <property type="project" value="UniProtKB-ARBA"/>
</dbReference>
<comment type="similarity">
    <text evidence="1">Belongs to the eukaryotic/archaeal PrmC-related family.</text>
</comment>
<evidence type="ECO:0000259" key="6">
    <source>
        <dbReference type="Pfam" id="PF23186"/>
    </source>
</evidence>
<dbReference type="PROSITE" id="PS00092">
    <property type="entry name" value="N6_MTASE"/>
    <property type="match status" value="1"/>
</dbReference>
<evidence type="ECO:0000313" key="9">
    <source>
        <dbReference type="Proteomes" id="UP000319514"/>
    </source>
</evidence>
<dbReference type="SUPFAM" id="SSF53335">
    <property type="entry name" value="S-adenosyl-L-methionine-dependent methyltransferases"/>
    <property type="match status" value="1"/>
</dbReference>
<protein>
    <submittedName>
        <fullName evidence="8">Methyltransferase family protein</fullName>
    </submittedName>
</protein>
<dbReference type="InterPro" id="IPR002052">
    <property type="entry name" value="DNA_methylase_N6_adenine_CS"/>
</dbReference>
<comment type="caution">
    <text evidence="8">The sequence shown here is derived from an EMBL/GenBank/DDBJ whole genome shotgun (WGS) entry which is preliminary data.</text>
</comment>
<keyword evidence="4" id="KW-0949">S-adenosyl-L-methionine</keyword>
<gene>
    <name evidence="8" type="ORF">FB474_3917</name>
</gene>
<dbReference type="GO" id="GO:0032259">
    <property type="term" value="P:methylation"/>
    <property type="evidence" value="ECO:0007669"/>
    <property type="project" value="UniProtKB-KW"/>
</dbReference>
<dbReference type="InterPro" id="IPR007848">
    <property type="entry name" value="Small_mtfrase_dom"/>
</dbReference>
<evidence type="ECO:0000256" key="2">
    <source>
        <dbReference type="ARBA" id="ARBA00022603"/>
    </source>
</evidence>
<evidence type="ECO:0000256" key="1">
    <source>
        <dbReference type="ARBA" id="ARBA00006149"/>
    </source>
</evidence>
<evidence type="ECO:0000256" key="3">
    <source>
        <dbReference type="ARBA" id="ARBA00022679"/>
    </source>
</evidence>
<dbReference type="Gene3D" id="3.40.50.150">
    <property type="entry name" value="Vaccinia Virus protein VP39"/>
    <property type="match status" value="1"/>
</dbReference>
<dbReference type="CDD" id="cd02440">
    <property type="entry name" value="AdoMet_MTases"/>
    <property type="match status" value="1"/>
</dbReference>
<dbReference type="GO" id="GO:0008757">
    <property type="term" value="F:S-adenosylmethionine-dependent methyltransferase activity"/>
    <property type="evidence" value="ECO:0007669"/>
    <property type="project" value="TreeGrafter"/>
</dbReference>
<evidence type="ECO:0000256" key="4">
    <source>
        <dbReference type="ARBA" id="ARBA00022691"/>
    </source>
</evidence>
<dbReference type="PANTHER" id="PTHR45875:SF1">
    <property type="entry name" value="METHYLTRANSFERASE N6AMT1"/>
    <property type="match status" value="1"/>
</dbReference>
<organism evidence="8 9">
    <name type="scientific">Oryzihumus leptocrescens</name>
    <dbReference type="NCBI Taxonomy" id="297536"/>
    <lineage>
        <taxon>Bacteria</taxon>
        <taxon>Bacillati</taxon>
        <taxon>Actinomycetota</taxon>
        <taxon>Actinomycetes</taxon>
        <taxon>Micrococcales</taxon>
        <taxon>Intrasporangiaceae</taxon>
        <taxon>Oryzihumus</taxon>
    </lineage>
</organism>
<evidence type="ECO:0000313" key="8">
    <source>
        <dbReference type="EMBL" id="TQL57142.1"/>
    </source>
</evidence>
<reference evidence="8 9" key="1">
    <citation type="submission" date="2019-06" db="EMBL/GenBank/DDBJ databases">
        <title>Sequencing the genomes of 1000 actinobacteria strains.</title>
        <authorList>
            <person name="Klenk H.-P."/>
        </authorList>
    </citation>
    <scope>NUCLEOTIDE SEQUENCE [LARGE SCALE GENOMIC DNA]</scope>
    <source>
        <strain evidence="8 9">DSM 18082</strain>
    </source>
</reference>
<evidence type="ECO:0000259" key="7">
    <source>
        <dbReference type="Pfam" id="PF25004"/>
    </source>
</evidence>
<dbReference type="InterPro" id="IPR029063">
    <property type="entry name" value="SAM-dependent_MTases_sf"/>
</dbReference>
<dbReference type="Pfam" id="PF23186">
    <property type="entry name" value="DUF7059"/>
    <property type="match status" value="1"/>
</dbReference>
<dbReference type="GO" id="GO:0035657">
    <property type="term" value="C:eRF1 methyltransferase complex"/>
    <property type="evidence" value="ECO:0007669"/>
    <property type="project" value="TreeGrafter"/>
</dbReference>
<dbReference type="PANTHER" id="PTHR45875">
    <property type="entry name" value="METHYLTRANSFERASE N6AMT1"/>
    <property type="match status" value="1"/>
</dbReference>
<name>A0A542Z9Y2_9MICO</name>
<dbReference type="AlphaFoldDB" id="A0A542Z9Y2"/>
<dbReference type="EMBL" id="VFOQ01000002">
    <property type="protein sequence ID" value="TQL57142.1"/>
    <property type="molecule type" value="Genomic_DNA"/>
</dbReference>
<proteinExistence type="inferred from homology"/>
<feature type="domain" description="DUF7059" evidence="6">
    <location>
        <begin position="24"/>
        <end position="109"/>
    </location>
</feature>
<dbReference type="Proteomes" id="UP000319514">
    <property type="component" value="Unassembled WGS sequence"/>
</dbReference>
<dbReference type="GO" id="GO:0003676">
    <property type="term" value="F:nucleic acid binding"/>
    <property type="evidence" value="ECO:0007669"/>
    <property type="project" value="InterPro"/>
</dbReference>
<dbReference type="OrthoDB" id="129465at2"/>
<dbReference type="Pfam" id="PF05175">
    <property type="entry name" value="MTS"/>
    <property type="match status" value="1"/>
</dbReference>
<dbReference type="Pfam" id="PF25004">
    <property type="entry name" value="DUF7782"/>
    <property type="match status" value="1"/>
</dbReference>
<keyword evidence="2 8" id="KW-0489">Methyltransferase</keyword>
<keyword evidence="3 8" id="KW-0808">Transferase</keyword>
<dbReference type="InterPro" id="IPR052190">
    <property type="entry name" value="Euk-Arch_PrmC-MTase"/>
</dbReference>
<dbReference type="RefSeq" id="WP_141790468.1">
    <property type="nucleotide sequence ID" value="NZ_BAAAKX010000006.1"/>
</dbReference>
<feature type="domain" description="DUF7782" evidence="7">
    <location>
        <begin position="396"/>
        <end position="502"/>
    </location>
</feature>
<feature type="domain" description="Methyltransferase small" evidence="5">
    <location>
        <begin position="150"/>
        <end position="235"/>
    </location>
</feature>
<accession>A0A542Z9Y2</accession>
<sequence>MTPSPAPPVPLPDLVPSLRADLAAAGFTVDGIAAALGPVANDALGREQLLPADLATRDAGTPLATLVRLFTLGRPVPAEAVSAALPTLGLEGLERLGLVTVGEGRVRATCDLHPHADESHSWWVASDLSEMATGAALAPDHVLGIGGASTTLAAWTPRPQVDRALDMGTGCGVQALHLSGHAGSTVATDLSRRALDFAAFNAAVNGLELDLRCGSLFEPVAGQRFQLIVSNPPFVITPRVSDVPLFEYRDGGLAGDALVEAVVRTIGEHLEPGGIGQFLGNWEVAEGADWRDRVRGWLEGTGLDAWVIQRDVQDPAQYAELWARDGGNVPGTPEYEAMYAAWLADFATRGVGSVGFGVVTVQRPATARDTWVELVEESGPVSSPMGPAILAGVRARTWLAEHGDAGVLAAAWRCAEDVTEERHSRPGAEDPSVIVIRQGSGLRRAVRVDTVMAAFVSVCDGDLTAGQALEAIAALLEQDPAEVRAAALPVVRELVADGFLLPV</sequence>
<dbReference type="InterPro" id="IPR056684">
    <property type="entry name" value="DUF7782"/>
</dbReference>
<keyword evidence="9" id="KW-1185">Reference proteome</keyword>